<dbReference type="EMBL" id="GBIH01001173">
    <property type="protein sequence ID" value="JAC93537.1"/>
    <property type="molecule type" value="mRNA"/>
</dbReference>
<name>A0A090X9S4_IXORI</name>
<proteinExistence type="evidence at transcript level"/>
<dbReference type="AlphaFoldDB" id="A0A090X9S4"/>
<feature type="non-terminal residue" evidence="1">
    <location>
        <position position="1"/>
    </location>
</feature>
<reference evidence="1" key="1">
    <citation type="journal article" date="2015" name="PLoS Negl. Trop. Dis.">
        <title>Deep Sequencing Analysis of the Ixodes ricinus Haemocytome.</title>
        <authorList>
            <person name="Kotsyfakis M."/>
            <person name="Kopacek P."/>
            <person name="Franta Z."/>
            <person name="Pedra J.H."/>
            <person name="Ribeiro J.M."/>
        </authorList>
    </citation>
    <scope>NUCLEOTIDE SEQUENCE</scope>
</reference>
<feature type="non-terminal residue" evidence="1">
    <location>
        <position position="92"/>
    </location>
</feature>
<organism evidence="1">
    <name type="scientific">Ixodes ricinus</name>
    <name type="common">Common tick</name>
    <name type="synonym">Acarus ricinus</name>
    <dbReference type="NCBI Taxonomy" id="34613"/>
    <lineage>
        <taxon>Eukaryota</taxon>
        <taxon>Metazoa</taxon>
        <taxon>Ecdysozoa</taxon>
        <taxon>Arthropoda</taxon>
        <taxon>Chelicerata</taxon>
        <taxon>Arachnida</taxon>
        <taxon>Acari</taxon>
        <taxon>Parasitiformes</taxon>
        <taxon>Ixodida</taxon>
        <taxon>Ixodoidea</taxon>
        <taxon>Ixodidae</taxon>
        <taxon>Ixodinae</taxon>
        <taxon>Ixodes</taxon>
    </lineage>
</organism>
<accession>A0A090X9S4</accession>
<protein>
    <submittedName>
        <fullName evidence="1">Uncharacterized protein</fullName>
    </submittedName>
</protein>
<sequence length="92" mass="9894">AVSAAHAGRGIRAHDNEGYSVILPALPTGTVVLNTVFLHADIKGRPYRVDDFRDALLPLGLLPEVAALGAYRMNHVWAVTFKSADGKKKMLA</sequence>
<evidence type="ECO:0000313" key="1">
    <source>
        <dbReference type="EMBL" id="JAC93537.1"/>
    </source>
</evidence>